<evidence type="ECO:0000259" key="2">
    <source>
        <dbReference type="PROSITE" id="PS50020"/>
    </source>
</evidence>
<dbReference type="Gene3D" id="1.20.58.630">
    <property type="match status" value="1"/>
</dbReference>
<dbReference type="Pfam" id="PF00397">
    <property type="entry name" value="WW"/>
    <property type="match status" value="1"/>
</dbReference>
<organism evidence="3 4">
    <name type="scientific">Aphanomyces astaci</name>
    <name type="common">Crayfish plague agent</name>
    <dbReference type="NCBI Taxonomy" id="112090"/>
    <lineage>
        <taxon>Eukaryota</taxon>
        <taxon>Sar</taxon>
        <taxon>Stramenopiles</taxon>
        <taxon>Oomycota</taxon>
        <taxon>Saprolegniomycetes</taxon>
        <taxon>Saprolegniales</taxon>
        <taxon>Verrucalvaceae</taxon>
        <taxon>Aphanomyces</taxon>
    </lineage>
</organism>
<feature type="region of interest" description="Disordered" evidence="1">
    <location>
        <begin position="31"/>
        <end position="57"/>
    </location>
</feature>
<feature type="domain" description="WW" evidence="2">
    <location>
        <begin position="185"/>
        <end position="212"/>
    </location>
</feature>
<dbReference type="InterPro" id="IPR001202">
    <property type="entry name" value="WW_dom"/>
</dbReference>
<evidence type="ECO:0000313" key="4">
    <source>
        <dbReference type="Proteomes" id="UP000283543"/>
    </source>
</evidence>
<dbReference type="CDD" id="cd00201">
    <property type="entry name" value="WW"/>
    <property type="match status" value="1"/>
</dbReference>
<dbReference type="VEuPathDB" id="FungiDB:H257_02701"/>
<dbReference type="Proteomes" id="UP000283543">
    <property type="component" value="Unassembled WGS sequence"/>
</dbReference>
<dbReference type="PROSITE" id="PS50020">
    <property type="entry name" value="WW_DOMAIN_2"/>
    <property type="match status" value="1"/>
</dbReference>
<feature type="compositionally biased region" description="Polar residues" evidence="1">
    <location>
        <begin position="45"/>
        <end position="57"/>
    </location>
</feature>
<gene>
    <name evidence="3" type="ORF">DYB34_011567</name>
</gene>
<dbReference type="AlphaFoldDB" id="A0A418C944"/>
<accession>A0A418C944</accession>
<feature type="non-terminal residue" evidence="3">
    <location>
        <position position="1"/>
    </location>
</feature>
<dbReference type="InterPro" id="IPR036020">
    <property type="entry name" value="WW_dom_sf"/>
</dbReference>
<evidence type="ECO:0000313" key="3">
    <source>
        <dbReference type="EMBL" id="RHY69179.1"/>
    </source>
</evidence>
<feature type="region of interest" description="Disordered" evidence="1">
    <location>
        <begin position="285"/>
        <end position="308"/>
    </location>
</feature>
<dbReference type="Gene3D" id="2.20.70.10">
    <property type="match status" value="1"/>
</dbReference>
<protein>
    <recommendedName>
        <fullName evidence="2">WW domain-containing protein</fullName>
    </recommendedName>
</protein>
<reference evidence="3 4" key="1">
    <citation type="submission" date="2018-08" db="EMBL/GenBank/DDBJ databases">
        <title>Aphanomyces genome sequencing and annotation.</title>
        <authorList>
            <person name="Minardi D."/>
            <person name="Oidtmann B."/>
            <person name="Van Der Giezen M."/>
            <person name="Studholme D.J."/>
        </authorList>
    </citation>
    <scope>NUCLEOTIDE SEQUENCE [LARGE SCALE GENOMIC DNA]</scope>
    <source>
        <strain evidence="3 4">Si</strain>
    </source>
</reference>
<feature type="compositionally biased region" description="Low complexity" evidence="1">
    <location>
        <begin position="285"/>
        <end position="303"/>
    </location>
</feature>
<dbReference type="SUPFAM" id="SSF51045">
    <property type="entry name" value="WW domain"/>
    <property type="match status" value="1"/>
</dbReference>
<proteinExistence type="predicted"/>
<sequence length="548" mass="60805">TLLNNEHLTPYKLARRNPKSRAIQALLAIYEPEPPPTPSKEQPRNLWQSTPHSQSARLQVRDAIIKQKSQMLSSPAKSLSARSASEGEFDGYTSSSSATSCSVGTLSSSSISTSGPSSLCFQDYRHQSAASQYYHHSHNTQPHHLSTHHQVPTTAQPQLHQHHHVGVPPSQQYPAYAAYDWRHDWEVKYTSEGHAYYVDLYTGVSQWDAPPALQGYDPYIAHTPYDQQLPAVPAAYDSTSQYIRPQLETEAVFHHHNNTIGSSHVVPPPPAVYTSTPVLPVYPPLATSSATSSPSASPRSKTSFSERRKLEGLSIEPLKVVTTLSDQGLNLKLDKVNDDGDMFQKVDDQALTLEKVRCLKGLFPTDDEKDSLLARQADKGEFGKAEKFMMMLDDKKQKVIWEDDKYTQLLDAGQMSGDIPLDQLDKLRRIESVPDISCLLRSELQEVLDSLINGCRACQNLLSQVKCNRLKAAEALPTGSTRTLMGIPAAAEFERFIKASVGDINDATDEFRQAKAWENKLVSEFGVVLEDFSPLEILCAVKQLLLAA</sequence>
<name>A0A418C944_APHAT</name>
<dbReference type="SUPFAM" id="SSF101447">
    <property type="entry name" value="Formin homology 2 domain (FH2 domain)"/>
    <property type="match status" value="1"/>
</dbReference>
<evidence type="ECO:0000256" key="1">
    <source>
        <dbReference type="SAM" id="MobiDB-lite"/>
    </source>
</evidence>
<dbReference type="EMBL" id="QUTB01003191">
    <property type="protein sequence ID" value="RHY69179.1"/>
    <property type="molecule type" value="Genomic_DNA"/>
</dbReference>
<comment type="caution">
    <text evidence="3">The sequence shown here is derived from an EMBL/GenBank/DDBJ whole genome shotgun (WGS) entry which is preliminary data.</text>
</comment>